<feature type="region of interest" description="Disordered" evidence="9">
    <location>
        <begin position="732"/>
        <end position="787"/>
    </location>
</feature>
<comment type="catalytic activity">
    <reaction evidence="8">
        <text>L-seryl-[protein] + ATP = O-phospho-L-seryl-[protein] + ADP + H(+)</text>
        <dbReference type="Rhea" id="RHEA:17989"/>
        <dbReference type="Rhea" id="RHEA-COMP:9863"/>
        <dbReference type="Rhea" id="RHEA-COMP:11604"/>
        <dbReference type="ChEBI" id="CHEBI:15378"/>
        <dbReference type="ChEBI" id="CHEBI:29999"/>
        <dbReference type="ChEBI" id="CHEBI:30616"/>
        <dbReference type="ChEBI" id="CHEBI:83421"/>
        <dbReference type="ChEBI" id="CHEBI:456216"/>
        <dbReference type="EC" id="2.7.11.1"/>
    </reaction>
</comment>
<dbReference type="PROSITE" id="PS00479">
    <property type="entry name" value="ZF_DAG_PE_1"/>
    <property type="match status" value="1"/>
</dbReference>
<dbReference type="GO" id="GO:0031956">
    <property type="term" value="F:medium-chain fatty acid-CoA ligase activity"/>
    <property type="evidence" value="ECO:0007669"/>
    <property type="project" value="TreeGrafter"/>
</dbReference>
<dbReference type="InterPro" id="IPR002219">
    <property type="entry name" value="PKC_DAG/PE"/>
</dbReference>
<dbReference type="InterPro" id="IPR042099">
    <property type="entry name" value="ANL_N_sf"/>
</dbReference>
<dbReference type="GO" id="GO:0006631">
    <property type="term" value="P:fatty acid metabolic process"/>
    <property type="evidence" value="ECO:0007669"/>
    <property type="project" value="TreeGrafter"/>
</dbReference>
<dbReference type="SMART" id="SM00285">
    <property type="entry name" value="PBD"/>
    <property type="match status" value="1"/>
</dbReference>
<dbReference type="InterPro" id="IPR020454">
    <property type="entry name" value="DAG/PE-bd"/>
</dbReference>
<protein>
    <recommendedName>
        <fullName evidence="16">Non-specific serine/threonine protein kinase</fullName>
    </recommendedName>
</protein>
<feature type="compositionally biased region" description="Pro residues" evidence="9">
    <location>
        <begin position="745"/>
        <end position="756"/>
    </location>
</feature>
<feature type="region of interest" description="Disordered" evidence="9">
    <location>
        <begin position="800"/>
        <end position="835"/>
    </location>
</feature>
<evidence type="ECO:0000256" key="5">
    <source>
        <dbReference type="ARBA" id="ARBA00022833"/>
    </source>
</evidence>
<feature type="domain" description="CRIB" evidence="12">
    <location>
        <begin position="698"/>
        <end position="711"/>
    </location>
</feature>
<dbReference type="InterPro" id="IPR000095">
    <property type="entry name" value="CRIB_dom"/>
</dbReference>
<dbReference type="FunFam" id="3.30.60.20:FF:000005">
    <property type="entry name" value="Non-specific serine/threonine protein kinase"/>
    <property type="match status" value="1"/>
</dbReference>
<evidence type="ECO:0000256" key="3">
    <source>
        <dbReference type="ARBA" id="ARBA00022553"/>
    </source>
</evidence>
<feature type="compositionally biased region" description="Low complexity" evidence="9">
    <location>
        <begin position="800"/>
        <end position="816"/>
    </location>
</feature>
<evidence type="ECO:0000256" key="6">
    <source>
        <dbReference type="ARBA" id="ARBA00022842"/>
    </source>
</evidence>
<dbReference type="SUPFAM" id="SSF50729">
    <property type="entry name" value="PH domain-like"/>
    <property type="match status" value="1"/>
</dbReference>
<keyword evidence="4" id="KW-0479">Metal-binding</keyword>
<evidence type="ECO:0000313" key="14">
    <source>
        <dbReference type="EMBL" id="CAD7089174.1"/>
    </source>
</evidence>
<dbReference type="PROSITE" id="PS50003">
    <property type="entry name" value="PH_DOMAIN"/>
    <property type="match status" value="1"/>
</dbReference>
<feature type="region of interest" description="Disordered" evidence="9">
    <location>
        <begin position="94"/>
        <end position="131"/>
    </location>
</feature>
<proteinExistence type="inferred from homology"/>
<evidence type="ECO:0000256" key="8">
    <source>
        <dbReference type="ARBA" id="ARBA00048679"/>
    </source>
</evidence>
<feature type="compositionally biased region" description="Low complexity" evidence="9">
    <location>
        <begin position="111"/>
        <end position="123"/>
    </location>
</feature>
<dbReference type="Gene3D" id="2.30.29.30">
    <property type="entry name" value="Pleckstrin-homology domain (PH domain)/Phosphotyrosine-binding domain (PTB)"/>
    <property type="match status" value="1"/>
</dbReference>
<dbReference type="PANTHER" id="PTHR43201:SF8">
    <property type="entry name" value="ACYL-COA SYNTHETASE FAMILY MEMBER 3"/>
    <property type="match status" value="1"/>
</dbReference>
<dbReference type="EMBL" id="LR899012">
    <property type="protein sequence ID" value="CAD7089174.1"/>
    <property type="molecule type" value="Genomic_DNA"/>
</dbReference>
<feature type="domain" description="CNH" evidence="13">
    <location>
        <begin position="354"/>
        <end position="640"/>
    </location>
</feature>
<gene>
    <name evidence="14" type="ORF">HERILL_LOCUS11746</name>
</gene>
<accession>A0A7R8UZ01</accession>
<dbReference type="Pfam" id="PF25346">
    <property type="entry name" value="PH_MRCK"/>
    <property type="match status" value="1"/>
</dbReference>
<dbReference type="InParanoid" id="A0A7R8UZ01"/>
<keyword evidence="3" id="KW-0597">Phosphoprotein</keyword>
<comment type="similarity">
    <text evidence="2">Belongs to the ATP-dependent AMP-binding enzyme family.</text>
</comment>
<dbReference type="SMART" id="SM00233">
    <property type="entry name" value="PH"/>
    <property type="match status" value="1"/>
</dbReference>
<dbReference type="SMART" id="SM00036">
    <property type="entry name" value="CNH"/>
    <property type="match status" value="1"/>
</dbReference>
<dbReference type="InterPro" id="IPR020845">
    <property type="entry name" value="AMP-binding_CS"/>
</dbReference>
<keyword evidence="15" id="KW-1185">Reference proteome</keyword>
<feature type="domain" description="PH" evidence="10">
    <location>
        <begin position="209"/>
        <end position="327"/>
    </location>
</feature>
<reference evidence="14 15" key="1">
    <citation type="submission" date="2020-11" db="EMBL/GenBank/DDBJ databases">
        <authorList>
            <person name="Wallbank WR R."/>
            <person name="Pardo Diaz C."/>
            <person name="Kozak K."/>
            <person name="Martin S."/>
            <person name="Jiggins C."/>
            <person name="Moest M."/>
            <person name="Warren A I."/>
            <person name="Generalovic N T."/>
            <person name="Byers J.R.P. K."/>
            <person name="Montejo-Kovacevich G."/>
            <person name="Yen C E."/>
        </authorList>
    </citation>
    <scope>NUCLEOTIDE SEQUENCE [LARGE SCALE GENOMIC DNA]</scope>
</reference>
<evidence type="ECO:0000256" key="9">
    <source>
        <dbReference type="SAM" id="MobiDB-lite"/>
    </source>
</evidence>
<evidence type="ECO:0000256" key="2">
    <source>
        <dbReference type="ARBA" id="ARBA00006432"/>
    </source>
</evidence>
<feature type="domain" description="Phorbol-ester/DAG-type" evidence="11">
    <location>
        <begin position="139"/>
        <end position="189"/>
    </location>
</feature>
<dbReference type="Pfam" id="PF00501">
    <property type="entry name" value="AMP-binding"/>
    <property type="match status" value="1"/>
</dbReference>
<evidence type="ECO:0008006" key="16">
    <source>
        <dbReference type="Google" id="ProtNLM"/>
    </source>
</evidence>
<dbReference type="Pfam" id="PF00130">
    <property type="entry name" value="C1_1"/>
    <property type="match status" value="1"/>
</dbReference>
<keyword evidence="5" id="KW-0862">Zinc</keyword>
<dbReference type="SUPFAM" id="SSF56801">
    <property type="entry name" value="Acetyl-CoA synthetase-like"/>
    <property type="match status" value="1"/>
</dbReference>
<dbReference type="CDD" id="cd05941">
    <property type="entry name" value="MCS"/>
    <property type="match status" value="1"/>
</dbReference>
<dbReference type="OrthoDB" id="2962993at2759"/>
<evidence type="ECO:0000256" key="7">
    <source>
        <dbReference type="ARBA" id="ARBA00047899"/>
    </source>
</evidence>
<feature type="compositionally biased region" description="Low complexity" evidence="9">
    <location>
        <begin position="50"/>
        <end position="68"/>
    </location>
</feature>
<keyword evidence="6" id="KW-0460">Magnesium</keyword>
<feature type="compositionally biased region" description="Low complexity" evidence="9">
    <location>
        <begin position="1537"/>
        <end position="1547"/>
    </location>
</feature>
<name>A0A7R8UZ01_HERIL</name>
<dbReference type="GO" id="GO:0004674">
    <property type="term" value="F:protein serine/threonine kinase activity"/>
    <property type="evidence" value="ECO:0007669"/>
    <property type="project" value="UniProtKB-EC"/>
</dbReference>
<sequence length="1547" mass="172327">MSYLDHFLKESSGGGGRGGPDAASIGGPGSTQHSVTTLGGNMHPSSNSISQPSPHQQNASSASSSSNNIHNQQHMVAQLQHQQQQQQMLLQHSGYSMESEEGDIEDNRAHSLSSSKSNLSDNSIDQQSMHSSVLTKQKVHQFLVRTFSSPTKCNHCTSLMVGLTRQGVVCELCGFACHTVCCQKVPTTCPVPSDQTKRPLGIDPTRGIGTAYEGYVKVPKMGAVKRGWVRQFVVVCDFKLFLYDITADRSALPSVHVSQVLDMRDPEFAVTGVRESDVIHAAKKDVPCIFRIKTSLIDGGPSSHTLMLADTESEKTKWVVALSELHRILKRNNLPNTAIFRVREVLDSSSLPVIRSALSGLIIDPERILIGTEDGLFCVDLDQSEIARIGESKKIIQLWHIVEEQILVVLCGKQRHVRLLPIRALEATDVEWIKVAESKNCITACTGIIRRSPQSIYCIVIALKRPNNQSQIIVYEINRNRTRHHKMCEFTVAYPVQSLQILTDMRLAVGHQSGFTAYFLQGEAQAMSLVHPENQLCAFLNYSGVDACRVIEIQGQGSTGYGEYLLVFQTLAIYVDLQGRKSRDREIMYPAVPVQITYCDGHLLVFSETHLDVFNTQTAEWVQSIGLKRSRPLSNQGNLAITFINDLPLVIYLANMHTRELLNTQFSDRDGRIKPKRRFSMREGNRTIRTTDRRSKMISAPTNFNHISHMGPGDGIKNQRLVDLPTTIETADQTNQQRATTIRHAPPPPRAPPRPILPNGAKRIAPPRPREQPPSLPRSPSPLGSMSSLHDVLRVVDMQSGSRHSVASNNSSSVSSPPSPSGDRLSSSYDSTKKRASRIIIRRTHRREYYFRWTQFTYVGFHAARRSVRGVGCLRDKRLWGNFGPQVTAGALQQTPGRTYATNIKAQDSTTVKKFDAEDENEILEKIKNIFAEEERSGHVVPVFKKALLHGNKVAIKDQINEYTYHRLYAAAKRLSAQISNLCGSGSNARVTFLCPNDALYPVVQWACWFSGQVAVPLSTRHPTELLKYFVKDSESTLLITTPEYEAVMKPISEALQKVLIVIDHTFIPEIDAQSFILDPKNENVVRMAGQWNIEGVLSADFYGKSDAMILYTSGTTGNPKGVVLSHKNVNAQVNCLTDAWQFSSKDCLLHVLPLNHVHGCVNALMCPLSVGGKLIMQDHFDSHNVWSALLGINTPTKDRVNMFMGVPTIYNFLIDEYDKIFAKNSRMVEYIQNHCEKNIRLMISGSAPLPNTVFSRWYDISGHRLLERYGMTEIGMALSNPYVEDKVRQRKPGTVGLPLPGVEIRIADGDNKTLFTCKGEGNKGFWAKDEQPVYTKKPDSKSEPIIGELQVKGPNVFKEYYNRPEETKKEFIDGYFKTGDIACYDDGSIKIMGRSNVDIIKSGGFKISALEIETHILEHPSIKDVAVVGIPDDTWGERIAAIAVLRPNFELDLETLKVFCTDRVGKYAVPSVLKIIDEMPRNAMGKINKRDVIRLYFGQPQKQEAATSKATDPASENKSTKSTSSSEPTDNESKKSTTTATTEKKS</sequence>
<dbReference type="CDD" id="cd20809">
    <property type="entry name" value="C1_MRCK"/>
    <property type="match status" value="1"/>
</dbReference>
<evidence type="ECO:0000256" key="1">
    <source>
        <dbReference type="ARBA" id="ARBA00001946"/>
    </source>
</evidence>
<dbReference type="InterPro" id="IPR045851">
    <property type="entry name" value="AMP-bd_C_sf"/>
</dbReference>
<dbReference type="GO" id="GO:0046872">
    <property type="term" value="F:metal ion binding"/>
    <property type="evidence" value="ECO:0007669"/>
    <property type="project" value="UniProtKB-KW"/>
</dbReference>
<dbReference type="InterPro" id="IPR000873">
    <property type="entry name" value="AMP-dep_synth/lig_dom"/>
</dbReference>
<dbReference type="Pfam" id="PF00780">
    <property type="entry name" value="CNH"/>
    <property type="match status" value="1"/>
</dbReference>
<evidence type="ECO:0000259" key="12">
    <source>
        <dbReference type="PROSITE" id="PS50108"/>
    </source>
</evidence>
<dbReference type="InterPro" id="IPR025110">
    <property type="entry name" value="AMP-bd_C"/>
</dbReference>
<dbReference type="Gene3D" id="3.40.50.12780">
    <property type="entry name" value="N-terminal domain of ligase-like"/>
    <property type="match status" value="1"/>
</dbReference>
<dbReference type="InterPro" id="IPR001849">
    <property type="entry name" value="PH_domain"/>
</dbReference>
<dbReference type="InterPro" id="IPR046349">
    <property type="entry name" value="C1-like_sf"/>
</dbReference>
<comment type="cofactor">
    <cofactor evidence="1">
        <name>Mg(2+)</name>
        <dbReference type="ChEBI" id="CHEBI:18420"/>
    </cofactor>
</comment>
<feature type="region of interest" description="Disordered" evidence="9">
    <location>
        <begin position="1504"/>
        <end position="1547"/>
    </location>
</feature>
<organism evidence="14 15">
    <name type="scientific">Hermetia illucens</name>
    <name type="common">Black soldier fly</name>
    <dbReference type="NCBI Taxonomy" id="343691"/>
    <lineage>
        <taxon>Eukaryota</taxon>
        <taxon>Metazoa</taxon>
        <taxon>Ecdysozoa</taxon>
        <taxon>Arthropoda</taxon>
        <taxon>Hexapoda</taxon>
        <taxon>Insecta</taxon>
        <taxon>Pterygota</taxon>
        <taxon>Neoptera</taxon>
        <taxon>Endopterygota</taxon>
        <taxon>Diptera</taxon>
        <taxon>Brachycera</taxon>
        <taxon>Stratiomyomorpha</taxon>
        <taxon>Stratiomyidae</taxon>
        <taxon>Hermetiinae</taxon>
        <taxon>Hermetia</taxon>
    </lineage>
</organism>
<dbReference type="PROSITE" id="PS50081">
    <property type="entry name" value="ZF_DAG_PE_2"/>
    <property type="match status" value="1"/>
</dbReference>
<evidence type="ECO:0000259" key="11">
    <source>
        <dbReference type="PROSITE" id="PS50081"/>
    </source>
</evidence>
<dbReference type="InterPro" id="IPR057529">
    <property type="entry name" value="MRCK/ROCK_PH"/>
</dbReference>
<feature type="compositionally biased region" description="Polar residues" evidence="9">
    <location>
        <begin position="30"/>
        <end position="49"/>
    </location>
</feature>
<dbReference type="PROSITE" id="PS50219">
    <property type="entry name" value="CNH"/>
    <property type="match status" value="1"/>
</dbReference>
<evidence type="ECO:0000256" key="4">
    <source>
        <dbReference type="ARBA" id="ARBA00022723"/>
    </source>
</evidence>
<dbReference type="Pfam" id="PF13193">
    <property type="entry name" value="AMP-binding_C"/>
    <property type="match status" value="1"/>
</dbReference>
<dbReference type="PROSITE" id="PS00455">
    <property type="entry name" value="AMP_BINDING"/>
    <property type="match status" value="1"/>
</dbReference>
<dbReference type="PANTHER" id="PTHR43201">
    <property type="entry name" value="ACYL-COA SYNTHETASE"/>
    <property type="match status" value="1"/>
</dbReference>
<dbReference type="Gene3D" id="3.30.300.30">
    <property type="match status" value="1"/>
</dbReference>
<dbReference type="InterPro" id="IPR011993">
    <property type="entry name" value="PH-like_dom_sf"/>
</dbReference>
<dbReference type="CDD" id="cd00132">
    <property type="entry name" value="CRIB"/>
    <property type="match status" value="1"/>
</dbReference>
<dbReference type="Proteomes" id="UP000594454">
    <property type="component" value="Chromosome 4"/>
</dbReference>
<dbReference type="SUPFAM" id="SSF57889">
    <property type="entry name" value="Cysteine-rich domain"/>
    <property type="match status" value="1"/>
</dbReference>
<dbReference type="FunFam" id="2.30.29.30:FF:000032">
    <property type="entry name" value="Non-specific serine/threonine protein kinase"/>
    <property type="match status" value="1"/>
</dbReference>
<feature type="region of interest" description="Disordered" evidence="9">
    <location>
        <begin position="10"/>
        <end position="68"/>
    </location>
</feature>
<dbReference type="CDD" id="cd01243">
    <property type="entry name" value="PH_MRCK"/>
    <property type="match status" value="1"/>
</dbReference>
<dbReference type="PROSITE" id="PS50108">
    <property type="entry name" value="CRIB"/>
    <property type="match status" value="1"/>
</dbReference>
<evidence type="ECO:0000313" key="15">
    <source>
        <dbReference type="Proteomes" id="UP000594454"/>
    </source>
</evidence>
<dbReference type="Gene3D" id="3.30.60.20">
    <property type="match status" value="1"/>
</dbReference>
<feature type="compositionally biased region" description="Low complexity" evidence="9">
    <location>
        <begin position="1517"/>
        <end position="1528"/>
    </location>
</feature>
<comment type="catalytic activity">
    <reaction evidence="7">
        <text>L-threonyl-[protein] + ATP = O-phospho-L-threonyl-[protein] + ADP + H(+)</text>
        <dbReference type="Rhea" id="RHEA:46608"/>
        <dbReference type="Rhea" id="RHEA-COMP:11060"/>
        <dbReference type="Rhea" id="RHEA-COMP:11605"/>
        <dbReference type="ChEBI" id="CHEBI:15378"/>
        <dbReference type="ChEBI" id="CHEBI:30013"/>
        <dbReference type="ChEBI" id="CHEBI:30616"/>
        <dbReference type="ChEBI" id="CHEBI:61977"/>
        <dbReference type="ChEBI" id="CHEBI:456216"/>
        <dbReference type="EC" id="2.7.11.1"/>
    </reaction>
</comment>
<dbReference type="SMART" id="SM00109">
    <property type="entry name" value="C1"/>
    <property type="match status" value="1"/>
</dbReference>
<evidence type="ECO:0000259" key="10">
    <source>
        <dbReference type="PROSITE" id="PS50003"/>
    </source>
</evidence>
<dbReference type="InterPro" id="IPR001180">
    <property type="entry name" value="CNH_dom"/>
</dbReference>
<dbReference type="PRINTS" id="PR00008">
    <property type="entry name" value="DAGPEDOMAIN"/>
</dbReference>
<evidence type="ECO:0000259" key="13">
    <source>
        <dbReference type="PROSITE" id="PS50219"/>
    </source>
</evidence>